<keyword evidence="3" id="KW-0732">Signal</keyword>
<keyword evidence="2" id="KW-1133">Transmembrane helix</keyword>
<name>A0A1I1GV01_9ACTN</name>
<dbReference type="AlphaFoldDB" id="A0A1I1GV01"/>
<feature type="chain" id="PRO_5011721477" evidence="3">
    <location>
        <begin position="29"/>
        <end position="299"/>
    </location>
</feature>
<evidence type="ECO:0000313" key="5">
    <source>
        <dbReference type="Proteomes" id="UP000199207"/>
    </source>
</evidence>
<protein>
    <submittedName>
        <fullName evidence="4">LPXTG-motif cell wall anchor domain-containing protein/MYXO-CTERM domain-containing protein</fullName>
    </submittedName>
</protein>
<proteinExistence type="predicted"/>
<dbReference type="Proteomes" id="UP000199207">
    <property type="component" value="Unassembled WGS sequence"/>
</dbReference>
<feature type="signal peptide" evidence="3">
    <location>
        <begin position="1"/>
        <end position="28"/>
    </location>
</feature>
<dbReference type="EMBL" id="FOLM01000002">
    <property type="protein sequence ID" value="SFC15112.1"/>
    <property type="molecule type" value="Genomic_DNA"/>
</dbReference>
<evidence type="ECO:0000256" key="2">
    <source>
        <dbReference type="SAM" id="Phobius"/>
    </source>
</evidence>
<dbReference type="RefSeq" id="WP_139238266.1">
    <property type="nucleotide sequence ID" value="NZ_FOLM01000002.1"/>
</dbReference>
<sequence length="299" mass="29670">MRNLTLKGAFAASAAAALLAAGAAPAFATGKGEPHTYLDVPLHLEEQGETPISAEDAPGGTCPDWITDEQDGWHFVVPGKGTFKSLTVEFEIAGVIELDDPEDFGPPNAKHAYVATEVGDKLLSGSADIEGTTKDKIRFFNLSHACPGTPGETTGETTTGDTTEGTSGDTTEGTSGDTTEGTSGDTTEGTSGDTTEGTSGDTTEGSTTEGETTEGTSGETSEGTSTEGVAGGDETEGQAGGDETEGVAGGSEPEDDGGNLAETGSSAPVVAISVAAAALLGAGGYLVIRRRNAGGNAAA</sequence>
<accession>A0A1I1GV01</accession>
<evidence type="ECO:0000256" key="1">
    <source>
        <dbReference type="SAM" id="MobiDB-lite"/>
    </source>
</evidence>
<organism evidence="4 5">
    <name type="scientific">Streptomyces aidingensis</name>
    <dbReference type="NCBI Taxonomy" id="910347"/>
    <lineage>
        <taxon>Bacteria</taxon>
        <taxon>Bacillati</taxon>
        <taxon>Actinomycetota</taxon>
        <taxon>Actinomycetes</taxon>
        <taxon>Kitasatosporales</taxon>
        <taxon>Streptomycetaceae</taxon>
        <taxon>Streptomyces</taxon>
    </lineage>
</organism>
<feature type="transmembrane region" description="Helical" evidence="2">
    <location>
        <begin position="269"/>
        <end position="288"/>
    </location>
</feature>
<dbReference type="NCBIfam" id="TIGR01167">
    <property type="entry name" value="LPXTG_anchor"/>
    <property type="match status" value="1"/>
</dbReference>
<dbReference type="OrthoDB" id="3404609at2"/>
<keyword evidence="2" id="KW-0812">Transmembrane</keyword>
<reference evidence="4 5" key="1">
    <citation type="submission" date="2016-10" db="EMBL/GenBank/DDBJ databases">
        <authorList>
            <person name="de Groot N.N."/>
        </authorList>
    </citation>
    <scope>NUCLEOTIDE SEQUENCE [LARGE SCALE GENOMIC DNA]</scope>
    <source>
        <strain evidence="4 5">CGMCC 4.5739</strain>
    </source>
</reference>
<evidence type="ECO:0000256" key="3">
    <source>
        <dbReference type="SAM" id="SignalP"/>
    </source>
</evidence>
<gene>
    <name evidence="4" type="ORF">SAMN05421773_102135</name>
</gene>
<feature type="compositionally biased region" description="Low complexity" evidence="1">
    <location>
        <begin position="151"/>
        <end position="228"/>
    </location>
</feature>
<evidence type="ECO:0000313" key="4">
    <source>
        <dbReference type="EMBL" id="SFC15112.1"/>
    </source>
</evidence>
<keyword evidence="5" id="KW-1185">Reference proteome</keyword>
<feature type="region of interest" description="Disordered" evidence="1">
    <location>
        <begin position="143"/>
        <end position="264"/>
    </location>
</feature>
<dbReference type="STRING" id="910347.SAMN05421773_102135"/>
<keyword evidence="2" id="KW-0472">Membrane</keyword>